<organism evidence="2 3">
    <name type="scientific">Gilvimarinus xylanilyticus</name>
    <dbReference type="NCBI Taxonomy" id="2944139"/>
    <lineage>
        <taxon>Bacteria</taxon>
        <taxon>Pseudomonadati</taxon>
        <taxon>Pseudomonadota</taxon>
        <taxon>Gammaproteobacteria</taxon>
        <taxon>Cellvibrionales</taxon>
        <taxon>Cellvibrionaceae</taxon>
        <taxon>Gilvimarinus</taxon>
    </lineage>
</organism>
<keyword evidence="1" id="KW-0812">Transmembrane</keyword>
<proteinExistence type="predicted"/>
<evidence type="ECO:0000313" key="3">
    <source>
        <dbReference type="Proteomes" id="UP001139319"/>
    </source>
</evidence>
<reference evidence="2" key="2">
    <citation type="submission" date="2023-01" db="EMBL/GenBank/DDBJ databases">
        <title>Gilvimarinus xylanilyticus HB14 isolated from Caulerpa lentillifera aquaculture base in Hainan, China.</title>
        <authorList>
            <person name="Zhang Y.-J."/>
        </authorList>
    </citation>
    <scope>NUCLEOTIDE SEQUENCE</scope>
    <source>
        <strain evidence="2">HB14</strain>
    </source>
</reference>
<sequence length="199" mass="21861">MESSPEVENLEQVMDRILDAAEGHDCVNLDMILNAVGQRSYGPVLLLIGLIVLAPLIGDIPGVPTLCAIIVLLFSVQLMLHREHFWLPQWLLNRSIKTSSLNKAIDLSRKPARFVDRLVKPRLTFLIRGYIPARCVALCSIAIALMMPLMEFIPFSANLAGGVLTCFGLALIARDGFLALLAFALMIASVTLVFYGVWG</sequence>
<evidence type="ECO:0000256" key="1">
    <source>
        <dbReference type="SAM" id="Phobius"/>
    </source>
</evidence>
<evidence type="ECO:0000313" key="2">
    <source>
        <dbReference type="EMBL" id="MCP8899535.1"/>
    </source>
</evidence>
<dbReference type="PANTHER" id="PTHR41795">
    <property type="entry name" value="EXOPOLYSACCHARIDE SYNTHESIS PROTEIN"/>
    <property type="match status" value="1"/>
</dbReference>
<protein>
    <submittedName>
        <fullName evidence="2">Exopolysaccharide biosynthesis protein</fullName>
    </submittedName>
</protein>
<dbReference type="Proteomes" id="UP001139319">
    <property type="component" value="Unassembled WGS sequence"/>
</dbReference>
<feature type="transmembrane region" description="Helical" evidence="1">
    <location>
        <begin position="152"/>
        <end position="172"/>
    </location>
</feature>
<dbReference type="PANTHER" id="PTHR41795:SF1">
    <property type="entry name" value="EXOPOLYSACCHARIDE SYNTHESIS PROTEIN"/>
    <property type="match status" value="1"/>
</dbReference>
<reference evidence="2" key="1">
    <citation type="submission" date="2022-05" db="EMBL/GenBank/DDBJ databases">
        <authorList>
            <person name="Sun H.-N."/>
        </authorList>
    </citation>
    <scope>NUCLEOTIDE SEQUENCE</scope>
    <source>
        <strain evidence="2">HB14</strain>
    </source>
</reference>
<dbReference type="RefSeq" id="WP_253967832.1">
    <property type="nucleotide sequence ID" value="NZ_JAMFTH010000002.1"/>
</dbReference>
<feature type="transmembrane region" description="Helical" evidence="1">
    <location>
        <begin position="63"/>
        <end position="80"/>
    </location>
</feature>
<accession>A0A9X2KWW4</accession>
<dbReference type="Pfam" id="PF06055">
    <property type="entry name" value="ExoD"/>
    <property type="match status" value="1"/>
</dbReference>
<dbReference type="EMBL" id="JAMFTH010000002">
    <property type="protein sequence ID" value="MCP8899535.1"/>
    <property type="molecule type" value="Genomic_DNA"/>
</dbReference>
<keyword evidence="1" id="KW-1133">Transmembrane helix</keyword>
<dbReference type="InterPro" id="IPR010331">
    <property type="entry name" value="ExoD"/>
</dbReference>
<feature type="transmembrane region" description="Helical" evidence="1">
    <location>
        <begin position="125"/>
        <end position="146"/>
    </location>
</feature>
<keyword evidence="3" id="KW-1185">Reference proteome</keyword>
<keyword evidence="1" id="KW-0472">Membrane</keyword>
<comment type="caution">
    <text evidence="2">The sequence shown here is derived from an EMBL/GenBank/DDBJ whole genome shotgun (WGS) entry which is preliminary data.</text>
</comment>
<feature type="transmembrane region" description="Helical" evidence="1">
    <location>
        <begin position="177"/>
        <end position="198"/>
    </location>
</feature>
<dbReference type="PIRSF" id="PIRSF033239">
    <property type="entry name" value="ExoD"/>
    <property type="match status" value="1"/>
</dbReference>
<name>A0A9X2KWW4_9GAMM</name>
<dbReference type="AlphaFoldDB" id="A0A9X2KWW4"/>
<gene>
    <name evidence="2" type="ORF">M6D89_09515</name>
</gene>